<dbReference type="SUPFAM" id="SSF53756">
    <property type="entry name" value="UDP-Glycosyltransferase/glycogen phosphorylase"/>
    <property type="match status" value="1"/>
</dbReference>
<dbReference type="InterPro" id="IPR028098">
    <property type="entry name" value="Glyco_trans_4-like_N"/>
</dbReference>
<dbReference type="PANTHER" id="PTHR12526">
    <property type="entry name" value="GLYCOSYLTRANSFERASE"/>
    <property type="match status" value="1"/>
</dbReference>
<feature type="domain" description="Glycosyltransferase subfamily 4-like N-terminal" evidence="2">
    <location>
        <begin position="15"/>
        <end position="179"/>
    </location>
</feature>
<dbReference type="Proteomes" id="UP000319783">
    <property type="component" value="Unassembled WGS sequence"/>
</dbReference>
<feature type="domain" description="Glycosyl transferase family 1" evidence="1">
    <location>
        <begin position="198"/>
        <end position="358"/>
    </location>
</feature>
<keyword evidence="3" id="KW-0808">Transferase</keyword>
<evidence type="ECO:0000313" key="4">
    <source>
        <dbReference type="Proteomes" id="UP000319783"/>
    </source>
</evidence>
<dbReference type="InterPro" id="IPR001296">
    <property type="entry name" value="Glyco_trans_1"/>
</dbReference>
<organism evidence="3 4">
    <name type="scientific">Candidatus Jettenia ecosi</name>
    <dbReference type="NCBI Taxonomy" id="2494326"/>
    <lineage>
        <taxon>Bacteria</taxon>
        <taxon>Pseudomonadati</taxon>
        <taxon>Planctomycetota</taxon>
        <taxon>Candidatus Brocadiia</taxon>
        <taxon>Candidatus Brocadiales</taxon>
        <taxon>Candidatus Brocadiaceae</taxon>
        <taxon>Candidatus Jettenia</taxon>
    </lineage>
</organism>
<name>A0A533QA97_9BACT</name>
<gene>
    <name evidence="3" type="ORF">JETT_2507</name>
</gene>
<dbReference type="Pfam" id="PF13439">
    <property type="entry name" value="Glyco_transf_4"/>
    <property type="match status" value="1"/>
</dbReference>
<dbReference type="Pfam" id="PF00534">
    <property type="entry name" value="Glycos_transf_1"/>
    <property type="match status" value="1"/>
</dbReference>
<protein>
    <submittedName>
        <fullName evidence="3">Glycosyltransferase</fullName>
    </submittedName>
</protein>
<evidence type="ECO:0000313" key="3">
    <source>
        <dbReference type="EMBL" id="TLD41219.1"/>
    </source>
</evidence>
<evidence type="ECO:0000259" key="2">
    <source>
        <dbReference type="Pfam" id="PF13439"/>
    </source>
</evidence>
<evidence type="ECO:0000259" key="1">
    <source>
        <dbReference type="Pfam" id="PF00534"/>
    </source>
</evidence>
<accession>A0A533QA97</accession>
<proteinExistence type="predicted"/>
<dbReference type="GO" id="GO:0016757">
    <property type="term" value="F:glycosyltransferase activity"/>
    <property type="evidence" value="ECO:0007669"/>
    <property type="project" value="InterPro"/>
</dbReference>
<dbReference type="AlphaFoldDB" id="A0A533QA97"/>
<comment type="caution">
    <text evidence="3">The sequence shown here is derived from an EMBL/GenBank/DDBJ whole genome shotgun (WGS) entry which is preliminary data.</text>
</comment>
<sequence>MSRIRVCNVDEEGRFGGPERRIVQVAKALKQLGVDTHVVYPRYDSEKFAQELSKAGISSSALNITRLSKEKKVFARYVFYFFVEIYRLCMFFRKHGFDLIHVNGSYQFKVALAAKLAGIPVVWHLNDTMMDAIVKKICIIIAEYCASGFIVTGKRVYEYYIRGTSLERKPYCEIQVPVDTTVFDPAVVVAENRTSLTNGRKIVTVSGINPTKGLEYFIEMATNLLQHHNDLVFFVAGAEFSSQKKYYEDLKTLVSKAMLTDNNLKFVGMVDDVPSFLKGADIFVFTSVSESGPAAVWEAMSMGKAIVTTDVGGVPQYIEDGVSGFIVPIKDARALSEKVELLLANPALRQKMGAEARSVAQKNLDVTLAAQKHASFYRRILSLSSD</sequence>
<dbReference type="Gene3D" id="3.40.50.2000">
    <property type="entry name" value="Glycogen Phosphorylase B"/>
    <property type="match status" value="2"/>
</dbReference>
<reference evidence="3 4" key="1">
    <citation type="submission" date="2019-04" db="EMBL/GenBank/DDBJ databases">
        <title>Genome of a novel bacterium Candidatus Jettenia ecosi reconstructed from metagenome of an anammox bioreactor.</title>
        <authorList>
            <person name="Mardanov A.V."/>
            <person name="Beletsky A.V."/>
            <person name="Ravin N.V."/>
            <person name="Botchkova E.A."/>
            <person name="Litti Y.V."/>
            <person name="Nozhevnikova A.N."/>
        </authorList>
    </citation>
    <scope>NUCLEOTIDE SEQUENCE [LARGE SCALE GENOMIC DNA]</scope>
    <source>
        <strain evidence="3">J2</strain>
    </source>
</reference>
<dbReference type="CDD" id="cd03801">
    <property type="entry name" value="GT4_PimA-like"/>
    <property type="match status" value="1"/>
</dbReference>
<dbReference type="EMBL" id="SULG01000057">
    <property type="protein sequence ID" value="TLD41219.1"/>
    <property type="molecule type" value="Genomic_DNA"/>
</dbReference>